<proteinExistence type="predicted"/>
<feature type="region of interest" description="Disordered" evidence="1">
    <location>
        <begin position="1"/>
        <end position="34"/>
    </location>
</feature>
<comment type="caution">
    <text evidence="3">The sequence shown here is derived from an EMBL/GenBank/DDBJ whole genome shotgun (WGS) entry which is preliminary data.</text>
</comment>
<name>A0A9Q0G704_9ROSI</name>
<gene>
    <name evidence="3" type="ORF">Tsubulata_047802</name>
</gene>
<accession>A0A9Q0G704</accession>
<dbReference type="AlphaFoldDB" id="A0A9Q0G704"/>
<protein>
    <recommendedName>
        <fullName evidence="2">INO80 complex subunit B-like conserved region domain-containing protein</fullName>
    </recommendedName>
</protein>
<dbReference type="InterPro" id="IPR029523">
    <property type="entry name" value="INO80B/Ies2"/>
</dbReference>
<dbReference type="GO" id="GO:0031011">
    <property type="term" value="C:Ino80 complex"/>
    <property type="evidence" value="ECO:0007669"/>
    <property type="project" value="InterPro"/>
</dbReference>
<dbReference type="EMBL" id="JAKUCV010001868">
    <property type="protein sequence ID" value="KAJ4844743.1"/>
    <property type="molecule type" value="Genomic_DNA"/>
</dbReference>
<sequence length="131" mass="14696">MQVEKANRESEAEAIRKILGQDSTRKKREDKIKKRQEELAQEKAANAIVLSCDHVRWVMGPSGTVVTFPNEMGFPSIFDSKTCGYPPPREKCAAPSCPNPYKYRDSKSKLPLCSLQCYKVINEKGEALTAC</sequence>
<dbReference type="Proteomes" id="UP001141552">
    <property type="component" value="Unassembled WGS sequence"/>
</dbReference>
<evidence type="ECO:0000259" key="2">
    <source>
        <dbReference type="SMART" id="SM01406"/>
    </source>
</evidence>
<organism evidence="3 4">
    <name type="scientific">Turnera subulata</name>
    <dbReference type="NCBI Taxonomy" id="218843"/>
    <lineage>
        <taxon>Eukaryota</taxon>
        <taxon>Viridiplantae</taxon>
        <taxon>Streptophyta</taxon>
        <taxon>Embryophyta</taxon>
        <taxon>Tracheophyta</taxon>
        <taxon>Spermatophyta</taxon>
        <taxon>Magnoliopsida</taxon>
        <taxon>eudicotyledons</taxon>
        <taxon>Gunneridae</taxon>
        <taxon>Pentapetalae</taxon>
        <taxon>rosids</taxon>
        <taxon>fabids</taxon>
        <taxon>Malpighiales</taxon>
        <taxon>Passifloraceae</taxon>
        <taxon>Turnera</taxon>
    </lineage>
</organism>
<keyword evidence="4" id="KW-1185">Reference proteome</keyword>
<evidence type="ECO:0000313" key="4">
    <source>
        <dbReference type="Proteomes" id="UP001141552"/>
    </source>
</evidence>
<feature type="compositionally biased region" description="Basic and acidic residues" evidence="1">
    <location>
        <begin position="1"/>
        <end position="16"/>
    </location>
</feature>
<dbReference type="CDD" id="cd23021">
    <property type="entry name" value="zf-HIT_IN80B"/>
    <property type="match status" value="1"/>
</dbReference>
<reference evidence="3" key="1">
    <citation type="submission" date="2022-02" db="EMBL/GenBank/DDBJ databases">
        <authorList>
            <person name="Henning P.M."/>
            <person name="McCubbin A.G."/>
            <person name="Shore J.S."/>
        </authorList>
    </citation>
    <scope>NUCLEOTIDE SEQUENCE</scope>
    <source>
        <strain evidence="3">F60SS</strain>
        <tissue evidence="3">Leaves</tissue>
    </source>
</reference>
<dbReference type="Pfam" id="PF04795">
    <property type="entry name" value="PAPA-1"/>
    <property type="match status" value="1"/>
</dbReference>
<dbReference type="Pfam" id="PF04438">
    <property type="entry name" value="zf-HIT"/>
    <property type="match status" value="1"/>
</dbReference>
<dbReference type="SMART" id="SM01406">
    <property type="entry name" value="PAPA-1"/>
    <property type="match status" value="1"/>
</dbReference>
<dbReference type="PANTHER" id="PTHR21561:SF14">
    <property type="entry name" value="HIT ZINC FINGER AND PAPA-1-LIKE DOMAIN-CONTAINING PROTEIN"/>
    <property type="match status" value="1"/>
</dbReference>
<feature type="compositionally biased region" description="Basic and acidic residues" evidence="1">
    <location>
        <begin position="23"/>
        <end position="34"/>
    </location>
</feature>
<evidence type="ECO:0000313" key="3">
    <source>
        <dbReference type="EMBL" id="KAJ4844743.1"/>
    </source>
</evidence>
<feature type="domain" description="INO80 complex subunit B-like conserved region" evidence="2">
    <location>
        <begin position="1"/>
        <end position="72"/>
    </location>
</feature>
<dbReference type="OrthoDB" id="2021186at2759"/>
<dbReference type="InterPro" id="IPR007529">
    <property type="entry name" value="Znf_HIT"/>
</dbReference>
<dbReference type="GO" id="GO:0006338">
    <property type="term" value="P:chromatin remodeling"/>
    <property type="evidence" value="ECO:0007669"/>
    <property type="project" value="InterPro"/>
</dbReference>
<reference evidence="3" key="2">
    <citation type="journal article" date="2023" name="Plants (Basel)">
        <title>Annotation of the Turnera subulata (Passifloraceae) Draft Genome Reveals the S-Locus Evolved after the Divergence of Turneroideae from Passifloroideae in a Stepwise Manner.</title>
        <authorList>
            <person name="Henning P.M."/>
            <person name="Roalson E.H."/>
            <person name="Mir W."/>
            <person name="McCubbin A.G."/>
            <person name="Shore J.S."/>
        </authorList>
    </citation>
    <scope>NUCLEOTIDE SEQUENCE</scope>
    <source>
        <strain evidence="3">F60SS</strain>
    </source>
</reference>
<dbReference type="InterPro" id="IPR006880">
    <property type="entry name" value="INO80B_C"/>
</dbReference>
<evidence type="ECO:0000256" key="1">
    <source>
        <dbReference type="SAM" id="MobiDB-lite"/>
    </source>
</evidence>
<dbReference type="PANTHER" id="PTHR21561">
    <property type="entry name" value="INO80 COMPLEX SUBUNIT B"/>
    <property type="match status" value="1"/>
</dbReference>